<dbReference type="Gene3D" id="2.40.100.10">
    <property type="entry name" value="Cyclophilin-like"/>
    <property type="match status" value="1"/>
</dbReference>
<dbReference type="PROSITE" id="PS50072">
    <property type="entry name" value="CSA_PPIASE_2"/>
    <property type="match status" value="1"/>
</dbReference>
<evidence type="ECO:0000313" key="9">
    <source>
        <dbReference type="Proteomes" id="UP000198287"/>
    </source>
</evidence>
<dbReference type="SUPFAM" id="SSF50891">
    <property type="entry name" value="Cyclophilin-like"/>
    <property type="match status" value="1"/>
</dbReference>
<protein>
    <recommendedName>
        <fullName evidence="3">peptidylprolyl isomerase</fullName>
        <ecNumber evidence="3">5.2.1.8</ecNumber>
    </recommendedName>
</protein>
<reference evidence="8 9" key="1">
    <citation type="submission" date="2015-12" db="EMBL/GenBank/DDBJ databases">
        <title>The genome of Folsomia candida.</title>
        <authorList>
            <person name="Faddeeva A."/>
            <person name="Derks M.F."/>
            <person name="Anvar Y."/>
            <person name="Smit S."/>
            <person name="Van Straalen N."/>
            <person name="Roelofs D."/>
        </authorList>
    </citation>
    <scope>NUCLEOTIDE SEQUENCE [LARGE SCALE GENOMIC DNA]</scope>
    <source>
        <strain evidence="8 9">VU population</strain>
        <tissue evidence="8">Whole body</tissue>
    </source>
</reference>
<keyword evidence="9" id="KW-1185">Reference proteome</keyword>
<evidence type="ECO:0000256" key="5">
    <source>
        <dbReference type="ARBA" id="ARBA00023235"/>
    </source>
</evidence>
<dbReference type="GO" id="GO:0005737">
    <property type="term" value="C:cytoplasm"/>
    <property type="evidence" value="ECO:0007669"/>
    <property type="project" value="TreeGrafter"/>
</dbReference>
<evidence type="ECO:0000313" key="8">
    <source>
        <dbReference type="EMBL" id="OXA59169.1"/>
    </source>
</evidence>
<sequence length="415" mass="46624">MQKLKSKQQIRAESCGYPPPRPMTIADLAKLSVRSRRGDDASNPLWKFDYDKHRERVMGVKPMVDSHAPIVCKNMYSSPAKFNRSITSFVRIERENAIMLQRIATIMKSPPTIDNRLSFKQHSINIRSKAREMTLLRIAFDNLEMWKRIQTVRPAYDRKQQLKDFAYAEKVMGLLSYYPLYWKLSPNNAFEGLREQAMTNARLNPRPKVFLSLETDEEPLGKLVIELRADVVPMTAENFRCLCTGEMGISYKCSTIHRIIPDVLLQGGDVVGKDGRGGKSIYGDTFPDENFKLKHKEPGVVSMANYGKDTNGSQFIIATTRIGALDGVNVVVGKVVEGLELLVSLNKLVTPSGSIRKKIWISSCGSADGGELEGDEDENEGYPTESEGEEETYRPPSTRQYEAGPDTTDAEENEG</sequence>
<dbReference type="InterPro" id="IPR029000">
    <property type="entry name" value="Cyclophilin-like_dom_sf"/>
</dbReference>
<dbReference type="STRING" id="158441.A0A226ENV5"/>
<feature type="compositionally biased region" description="Acidic residues" evidence="6">
    <location>
        <begin position="370"/>
        <end position="390"/>
    </location>
</feature>
<dbReference type="AlphaFoldDB" id="A0A226ENV5"/>
<dbReference type="EC" id="5.2.1.8" evidence="3"/>
<evidence type="ECO:0000256" key="3">
    <source>
        <dbReference type="ARBA" id="ARBA00013194"/>
    </source>
</evidence>
<dbReference type="Pfam" id="PF13879">
    <property type="entry name" value="Hmw_CFAP97"/>
    <property type="match status" value="1"/>
</dbReference>
<dbReference type="InterPro" id="IPR029488">
    <property type="entry name" value="Hmw/CFAP97"/>
</dbReference>
<feature type="domain" description="PPIase cyclophilin-type" evidence="7">
    <location>
        <begin position="210"/>
        <end position="366"/>
    </location>
</feature>
<evidence type="ECO:0000256" key="2">
    <source>
        <dbReference type="ARBA" id="ARBA00008315"/>
    </source>
</evidence>
<comment type="catalytic activity">
    <reaction evidence="1">
        <text>[protein]-peptidylproline (omega=180) = [protein]-peptidylproline (omega=0)</text>
        <dbReference type="Rhea" id="RHEA:16237"/>
        <dbReference type="Rhea" id="RHEA-COMP:10747"/>
        <dbReference type="Rhea" id="RHEA-COMP:10748"/>
        <dbReference type="ChEBI" id="CHEBI:83833"/>
        <dbReference type="ChEBI" id="CHEBI:83834"/>
        <dbReference type="EC" id="5.2.1.8"/>
    </reaction>
</comment>
<keyword evidence="4" id="KW-0697">Rotamase</keyword>
<evidence type="ECO:0000256" key="1">
    <source>
        <dbReference type="ARBA" id="ARBA00000971"/>
    </source>
</evidence>
<dbReference type="InterPro" id="IPR002130">
    <property type="entry name" value="Cyclophilin-type_PPIase_dom"/>
</dbReference>
<proteinExistence type="inferred from homology"/>
<gene>
    <name evidence="8" type="ORF">Fcan01_04565</name>
</gene>
<dbReference type="EMBL" id="LNIX01000002">
    <property type="protein sequence ID" value="OXA59169.1"/>
    <property type="molecule type" value="Genomic_DNA"/>
</dbReference>
<feature type="region of interest" description="Disordered" evidence="6">
    <location>
        <begin position="366"/>
        <end position="415"/>
    </location>
</feature>
<dbReference type="GO" id="GO:0006457">
    <property type="term" value="P:protein folding"/>
    <property type="evidence" value="ECO:0007669"/>
    <property type="project" value="TreeGrafter"/>
</dbReference>
<evidence type="ECO:0000256" key="6">
    <source>
        <dbReference type="SAM" id="MobiDB-lite"/>
    </source>
</evidence>
<evidence type="ECO:0000256" key="4">
    <source>
        <dbReference type="ARBA" id="ARBA00023110"/>
    </source>
</evidence>
<dbReference type="PANTHER" id="PTHR11071">
    <property type="entry name" value="PEPTIDYL-PROLYL CIS-TRANS ISOMERASE"/>
    <property type="match status" value="1"/>
</dbReference>
<accession>A0A226ENV5</accession>
<dbReference type="FunFam" id="2.40.100.10:FF:000025">
    <property type="entry name" value="Peptidyl-prolyl cis-trans isomerase CYP19-2"/>
    <property type="match status" value="1"/>
</dbReference>
<dbReference type="GO" id="GO:0003755">
    <property type="term" value="F:peptidyl-prolyl cis-trans isomerase activity"/>
    <property type="evidence" value="ECO:0007669"/>
    <property type="project" value="UniProtKB-KW"/>
</dbReference>
<evidence type="ECO:0000259" key="7">
    <source>
        <dbReference type="PROSITE" id="PS50072"/>
    </source>
</evidence>
<name>A0A226ENV5_FOLCA</name>
<dbReference type="OrthoDB" id="8250861at2759"/>
<keyword evidence="5 8" id="KW-0413">Isomerase</keyword>
<dbReference type="GO" id="GO:0016018">
    <property type="term" value="F:cyclosporin A binding"/>
    <property type="evidence" value="ECO:0007669"/>
    <property type="project" value="TreeGrafter"/>
</dbReference>
<comment type="caution">
    <text evidence="8">The sequence shown here is derived from an EMBL/GenBank/DDBJ whole genome shotgun (WGS) entry which is preliminary data.</text>
</comment>
<dbReference type="Pfam" id="PF00160">
    <property type="entry name" value="Pro_isomerase"/>
    <property type="match status" value="1"/>
</dbReference>
<comment type="similarity">
    <text evidence="2">Belongs to the CFAP97 family.</text>
</comment>
<organism evidence="8 9">
    <name type="scientific">Folsomia candida</name>
    <name type="common">Springtail</name>
    <dbReference type="NCBI Taxonomy" id="158441"/>
    <lineage>
        <taxon>Eukaryota</taxon>
        <taxon>Metazoa</taxon>
        <taxon>Ecdysozoa</taxon>
        <taxon>Arthropoda</taxon>
        <taxon>Hexapoda</taxon>
        <taxon>Collembola</taxon>
        <taxon>Entomobryomorpha</taxon>
        <taxon>Isotomoidea</taxon>
        <taxon>Isotomidae</taxon>
        <taxon>Proisotominae</taxon>
        <taxon>Folsomia</taxon>
    </lineage>
</organism>
<dbReference type="PANTHER" id="PTHR11071:SF561">
    <property type="entry name" value="PEPTIDYL-PROLYL CIS-TRANS ISOMERASE D-RELATED"/>
    <property type="match status" value="1"/>
</dbReference>
<dbReference type="Proteomes" id="UP000198287">
    <property type="component" value="Unassembled WGS sequence"/>
</dbReference>
<dbReference type="PRINTS" id="PR00153">
    <property type="entry name" value="CSAPPISMRASE"/>
</dbReference>
<dbReference type="OMA" id="RIATIMK"/>